<protein>
    <submittedName>
        <fullName evidence="1">Uncharacterized protein</fullName>
    </submittedName>
</protein>
<reference evidence="1 2" key="1">
    <citation type="submission" date="2018-06" db="EMBL/GenBank/DDBJ databases">
        <title>Paenibacillus imtechensis sp. nov.</title>
        <authorList>
            <person name="Pinnaka A.K."/>
            <person name="Singh H."/>
            <person name="Kaur M."/>
        </authorList>
    </citation>
    <scope>NUCLEOTIDE SEQUENCE [LARGE SCALE GENOMIC DNA]</scope>
    <source>
        <strain evidence="1 2">SMB1</strain>
    </source>
</reference>
<keyword evidence="2" id="KW-1185">Reference proteome</keyword>
<organism evidence="1 2">
    <name type="scientific">Paenibacillus sambharensis</name>
    <dbReference type="NCBI Taxonomy" id="1803190"/>
    <lineage>
        <taxon>Bacteria</taxon>
        <taxon>Bacillati</taxon>
        <taxon>Bacillota</taxon>
        <taxon>Bacilli</taxon>
        <taxon>Bacillales</taxon>
        <taxon>Paenibacillaceae</taxon>
        <taxon>Paenibacillus</taxon>
    </lineage>
</organism>
<gene>
    <name evidence="1" type="ORF">DNH61_11730</name>
</gene>
<evidence type="ECO:0000313" key="2">
    <source>
        <dbReference type="Proteomes" id="UP000249522"/>
    </source>
</evidence>
<name>A0A2W1L8I8_9BACL</name>
<sequence>MEIYVLFIEYEIIELITTNKELWLEQLKRRAREDGGLHPGDHGEVWKDSKKLYDVYKLSDIR</sequence>
<dbReference type="RefSeq" id="WP_111146852.1">
    <property type="nucleotide sequence ID" value="NZ_QKRB01000044.1"/>
</dbReference>
<evidence type="ECO:0000313" key="1">
    <source>
        <dbReference type="EMBL" id="PZD95223.1"/>
    </source>
</evidence>
<dbReference type="EMBL" id="QKRB01000044">
    <property type="protein sequence ID" value="PZD95223.1"/>
    <property type="molecule type" value="Genomic_DNA"/>
</dbReference>
<comment type="caution">
    <text evidence="1">The sequence shown here is derived from an EMBL/GenBank/DDBJ whole genome shotgun (WGS) entry which is preliminary data.</text>
</comment>
<accession>A0A2W1L8I8</accession>
<proteinExistence type="predicted"/>
<dbReference type="Proteomes" id="UP000249522">
    <property type="component" value="Unassembled WGS sequence"/>
</dbReference>
<dbReference type="AlphaFoldDB" id="A0A2W1L8I8"/>